<dbReference type="EMBL" id="LSRE01000013">
    <property type="protein sequence ID" value="KXO98300.1"/>
    <property type="molecule type" value="Genomic_DNA"/>
</dbReference>
<keyword evidence="5 8" id="KW-0812">Transmembrane</keyword>
<evidence type="ECO:0000313" key="12">
    <source>
        <dbReference type="Proteomes" id="UP000070409"/>
    </source>
</evidence>
<dbReference type="InterPro" id="IPR002781">
    <property type="entry name" value="TM_pro_TauE-like"/>
</dbReference>
<reference evidence="11" key="3">
    <citation type="submission" date="2016-02" db="EMBL/GenBank/DDBJ databases">
        <authorList>
            <person name="Wen L."/>
            <person name="He K."/>
            <person name="Yang H."/>
        </authorList>
    </citation>
    <scope>NUCLEOTIDE SEQUENCE [LARGE SCALE GENOMIC DNA]</scope>
    <source>
        <strain evidence="11">JCM 15929</strain>
    </source>
</reference>
<evidence type="ECO:0000313" key="11">
    <source>
        <dbReference type="Proteomes" id="UP000070258"/>
    </source>
</evidence>
<comment type="similarity">
    <text evidence="2 8">Belongs to the 4-toluene sulfonate uptake permease (TSUP) (TC 2.A.102) family.</text>
</comment>
<dbReference type="AlphaFoldDB" id="A0A137ZXS9"/>
<evidence type="ECO:0000256" key="7">
    <source>
        <dbReference type="ARBA" id="ARBA00023136"/>
    </source>
</evidence>
<feature type="transmembrane region" description="Helical" evidence="8">
    <location>
        <begin position="200"/>
        <end position="220"/>
    </location>
</feature>
<evidence type="ECO:0000256" key="1">
    <source>
        <dbReference type="ARBA" id="ARBA00004651"/>
    </source>
</evidence>
<gene>
    <name evidence="10" type="ORF">AXK60_14140</name>
    <name evidence="9" type="ORF">AXK61_19950</name>
</gene>
<dbReference type="STRING" id="239498.AXK60_14140"/>
<dbReference type="InterPro" id="IPR052017">
    <property type="entry name" value="TSUP"/>
</dbReference>
<keyword evidence="6 8" id="KW-1133">Transmembrane helix</keyword>
<feature type="transmembrane region" description="Helical" evidence="8">
    <location>
        <begin position="42"/>
        <end position="64"/>
    </location>
</feature>
<accession>A0A137ZXS9</accession>
<protein>
    <recommendedName>
        <fullName evidence="8">Probable membrane transporter protein</fullName>
    </recommendedName>
</protein>
<reference evidence="10" key="1">
    <citation type="submission" date="2016-02" db="EMBL/GenBank/DDBJ databases">
        <authorList>
            <person name="Teng J.L."/>
            <person name="Yang Y."/>
            <person name="Huang Y."/>
            <person name="Guo F."/>
            <person name="Wei W."/>
            <person name="Chen J.H."/>
            <person name="Wong S.Y."/>
            <person name="Lau S.K."/>
            <person name="Woo P.C."/>
        </authorList>
    </citation>
    <scope>NUCLEOTIDE SEQUENCE</scope>
    <source>
        <strain evidence="10">JCM 15929</strain>
    </source>
</reference>
<proteinExistence type="inferred from homology"/>
<reference evidence="9 12" key="2">
    <citation type="submission" date="2016-02" db="EMBL/GenBank/DDBJ databases">
        <authorList>
            <person name="Teng J.L."/>
            <person name="Tang Y."/>
            <person name="Huang Y."/>
            <person name="Guo F."/>
            <person name="Wei W."/>
            <person name="Chen J.H."/>
            <person name="Wong S.Y."/>
            <person name="Lau S.K."/>
            <person name="Woo P.C."/>
        </authorList>
    </citation>
    <scope>NUCLEOTIDE SEQUENCE [LARGE SCALE GENOMIC DNA]</scope>
    <source>
        <strain evidence="9 12">JCM 13375</strain>
    </source>
</reference>
<feature type="transmembrane region" description="Helical" evidence="8">
    <location>
        <begin position="76"/>
        <end position="95"/>
    </location>
</feature>
<feature type="transmembrane region" description="Helical" evidence="8">
    <location>
        <begin position="227"/>
        <end position="246"/>
    </location>
</feature>
<evidence type="ECO:0000256" key="4">
    <source>
        <dbReference type="ARBA" id="ARBA00022475"/>
    </source>
</evidence>
<feature type="transmembrane region" description="Helical" evidence="8">
    <location>
        <begin position="174"/>
        <end position="194"/>
    </location>
</feature>
<organism evidence="10 11">
    <name type="scientific">Tsukamurella pseudospumae</name>
    <dbReference type="NCBI Taxonomy" id="239498"/>
    <lineage>
        <taxon>Bacteria</taxon>
        <taxon>Bacillati</taxon>
        <taxon>Actinomycetota</taxon>
        <taxon>Actinomycetes</taxon>
        <taxon>Mycobacteriales</taxon>
        <taxon>Tsukamurellaceae</taxon>
        <taxon>Tsukamurella</taxon>
    </lineage>
</organism>
<feature type="transmembrane region" description="Helical" evidence="8">
    <location>
        <begin position="133"/>
        <end position="162"/>
    </location>
</feature>
<dbReference type="PANTHER" id="PTHR30269:SF0">
    <property type="entry name" value="MEMBRANE TRANSPORTER PROTEIN YFCA-RELATED"/>
    <property type="match status" value="1"/>
</dbReference>
<evidence type="ECO:0000256" key="5">
    <source>
        <dbReference type="ARBA" id="ARBA00022692"/>
    </source>
</evidence>
<dbReference type="RefSeq" id="WP_068573523.1">
    <property type="nucleotide sequence ID" value="NZ_LSRE01000013.1"/>
</dbReference>
<dbReference type="PANTHER" id="PTHR30269">
    <property type="entry name" value="TRANSMEMBRANE PROTEIN YFCA"/>
    <property type="match status" value="1"/>
</dbReference>
<dbReference type="Pfam" id="PF01925">
    <property type="entry name" value="TauE"/>
    <property type="match status" value="1"/>
</dbReference>
<evidence type="ECO:0000256" key="8">
    <source>
        <dbReference type="RuleBase" id="RU363041"/>
    </source>
</evidence>
<dbReference type="OrthoDB" id="3782574at2"/>
<evidence type="ECO:0000313" key="9">
    <source>
        <dbReference type="EMBL" id="KXO98300.1"/>
    </source>
</evidence>
<sequence>MTVWVIAAMVAAGFAAGLIGYITGLASLVSYPALLAMGLSPVAANVTNTVAMVAVGGGSIASSASELVKNKPQMRLLAALAVAGGVVGSALLILAPGSTFEAVVPVLIAIAAVAILLQPRLRERPEVARLARYYPVGVFLVAIYGGYFGAGAGVMILALTLVATSEPLWRAAMLKAYVLGLANLVAAIGFAAFGPVHWPAAIAMAIGGFLGGWCGPPVVARIDAGRLRVVVAICGLGLAAWLARVWF</sequence>
<feature type="transmembrane region" description="Helical" evidence="8">
    <location>
        <begin position="102"/>
        <end position="121"/>
    </location>
</feature>
<feature type="transmembrane region" description="Helical" evidence="8">
    <location>
        <begin position="6"/>
        <end position="30"/>
    </location>
</feature>
<evidence type="ECO:0000256" key="6">
    <source>
        <dbReference type="ARBA" id="ARBA00022989"/>
    </source>
</evidence>
<dbReference type="EMBL" id="LSRF01000058">
    <property type="protein sequence ID" value="KXP03016.1"/>
    <property type="molecule type" value="Genomic_DNA"/>
</dbReference>
<keyword evidence="4 8" id="KW-1003">Cell membrane</keyword>
<comment type="caution">
    <text evidence="10">The sequence shown here is derived from an EMBL/GenBank/DDBJ whole genome shotgun (WGS) entry which is preliminary data.</text>
</comment>
<keyword evidence="12" id="KW-1185">Reference proteome</keyword>
<evidence type="ECO:0000256" key="3">
    <source>
        <dbReference type="ARBA" id="ARBA00022448"/>
    </source>
</evidence>
<keyword evidence="7 8" id="KW-0472">Membrane</keyword>
<keyword evidence="3" id="KW-0813">Transport</keyword>
<name>A0A137ZXS9_9ACTN</name>
<dbReference type="GO" id="GO:0005886">
    <property type="term" value="C:plasma membrane"/>
    <property type="evidence" value="ECO:0007669"/>
    <property type="project" value="UniProtKB-SubCell"/>
</dbReference>
<dbReference type="Proteomes" id="UP000070258">
    <property type="component" value="Unassembled WGS sequence"/>
</dbReference>
<dbReference type="Proteomes" id="UP000070409">
    <property type="component" value="Unassembled WGS sequence"/>
</dbReference>
<evidence type="ECO:0000256" key="2">
    <source>
        <dbReference type="ARBA" id="ARBA00009142"/>
    </source>
</evidence>
<evidence type="ECO:0000313" key="10">
    <source>
        <dbReference type="EMBL" id="KXP03016.1"/>
    </source>
</evidence>
<comment type="subcellular location">
    <subcellularLocation>
        <location evidence="1 8">Cell membrane</location>
        <topology evidence="1 8">Multi-pass membrane protein</topology>
    </subcellularLocation>
</comment>